<sequence>MRLRSMRLRGLRLLLVGGLLAVLLVRLVVASPGGAPLHQGHLDRPQVHHVVVEVGAFSQLGEPRPGLRVPRHVLDADASGGRDGGVLGAQVLHAFRHRADAATLRCARRDASGCCSCRSGVVHRKTCRCAHPGRPLRLPAARESTQRHAGCRTLDLSAITSSMSWAQSTACYTMRDTHNAQVGLTYSAAFAALAASAAQVPTIDAVLCDLPNHECYSRTAATSR</sequence>
<proteinExistence type="evidence at transcript level"/>
<organism evidence="2">
    <name type="scientific">Amblyomma aureolatum</name>
    <dbReference type="NCBI Taxonomy" id="187763"/>
    <lineage>
        <taxon>Eukaryota</taxon>
        <taxon>Metazoa</taxon>
        <taxon>Ecdysozoa</taxon>
        <taxon>Arthropoda</taxon>
        <taxon>Chelicerata</taxon>
        <taxon>Arachnida</taxon>
        <taxon>Acari</taxon>
        <taxon>Parasitiformes</taxon>
        <taxon>Ixodida</taxon>
        <taxon>Ixodoidea</taxon>
        <taxon>Ixodidae</taxon>
        <taxon>Amblyomminae</taxon>
        <taxon>Amblyomma</taxon>
    </lineage>
</organism>
<dbReference type="AlphaFoldDB" id="A0A1E1WWI1"/>
<feature type="chain" id="PRO_5009115679" evidence="1">
    <location>
        <begin position="31"/>
        <end position="224"/>
    </location>
</feature>
<keyword evidence="1" id="KW-0732">Signal</keyword>
<evidence type="ECO:0000256" key="1">
    <source>
        <dbReference type="SAM" id="SignalP"/>
    </source>
</evidence>
<feature type="signal peptide" evidence="1">
    <location>
        <begin position="1"/>
        <end position="30"/>
    </location>
</feature>
<reference evidence="2" key="1">
    <citation type="journal article" date="2017" name="Front. Cell. Infect. Microbiol.">
        <title>The Distinct Transcriptional Response of the Midgut of Amblyomma sculptum and Amblyomma aureolatum Ticks to Rickettsia rickettsii Correlates to Their Differences in Susceptibility to Infection.</title>
        <authorList>
            <person name="Martins L.A."/>
            <person name="Galletti M.F.B.M."/>
            <person name="Ribeiro J.M."/>
            <person name="Fujita A."/>
            <person name="Costa F.B."/>
            <person name="Labruna M.B."/>
            <person name="Daffre S."/>
            <person name="Fogaca A.C."/>
        </authorList>
    </citation>
    <scope>NUCLEOTIDE SEQUENCE</scope>
</reference>
<evidence type="ECO:0000313" key="2">
    <source>
        <dbReference type="EMBL" id="JAT91379.1"/>
    </source>
</evidence>
<dbReference type="EMBL" id="GFAC01007809">
    <property type="protein sequence ID" value="JAT91379.1"/>
    <property type="molecule type" value="mRNA"/>
</dbReference>
<feature type="non-terminal residue" evidence="2">
    <location>
        <position position="224"/>
    </location>
</feature>
<accession>A0A1E1WWI1</accession>
<name>A0A1E1WWI1_9ACAR</name>
<protein>
    <submittedName>
        <fullName evidence="2">Putative secreted protein</fullName>
    </submittedName>
</protein>